<dbReference type="GO" id="GO:0043024">
    <property type="term" value="F:ribosomal small subunit binding"/>
    <property type="evidence" value="ECO:0007669"/>
    <property type="project" value="TreeGrafter"/>
</dbReference>
<sequence length="108" mass="12018">MPKRIEQVNELLHREIAAAVARDVELPDVLVTVQNVVTTVDLTSAQVWLSVLPDAKTGTALAAIRRQQGLIYTALKKNTRLRKIPTLTFLFDDTQRNAAEINEVIANL</sequence>
<dbReference type="Pfam" id="PF02033">
    <property type="entry name" value="RBFA"/>
    <property type="match status" value="1"/>
</dbReference>
<evidence type="ECO:0000256" key="1">
    <source>
        <dbReference type="ARBA" id="ARBA00022517"/>
    </source>
</evidence>
<keyword evidence="1" id="KW-0690">Ribosome biogenesis</keyword>
<accession>A0A1F5SNX5</accession>
<dbReference type="SUPFAM" id="SSF89919">
    <property type="entry name" value="Ribosome-binding factor A, RbfA"/>
    <property type="match status" value="1"/>
</dbReference>
<dbReference type="InterPro" id="IPR023799">
    <property type="entry name" value="RbfA_dom_sf"/>
</dbReference>
<dbReference type="InterPro" id="IPR000238">
    <property type="entry name" value="RbfA"/>
</dbReference>
<evidence type="ECO:0000313" key="2">
    <source>
        <dbReference type="EMBL" id="OGF28417.1"/>
    </source>
</evidence>
<dbReference type="InterPro" id="IPR015946">
    <property type="entry name" value="KH_dom-like_a/b"/>
</dbReference>
<dbReference type="STRING" id="1797995.A2242_01460"/>
<organism evidence="2 3">
    <name type="scientific">Candidatus Falkowbacteria bacterium RIFOXYA2_FULL_47_9</name>
    <dbReference type="NCBI Taxonomy" id="1797995"/>
    <lineage>
        <taxon>Bacteria</taxon>
        <taxon>Candidatus Falkowiibacteriota</taxon>
    </lineage>
</organism>
<protein>
    <submittedName>
        <fullName evidence="2">Ribosome-binding factor A</fullName>
    </submittedName>
</protein>
<dbReference type="Proteomes" id="UP000178925">
    <property type="component" value="Unassembled WGS sequence"/>
</dbReference>
<name>A0A1F5SNX5_9BACT</name>
<dbReference type="AlphaFoldDB" id="A0A1F5SNX5"/>
<evidence type="ECO:0000313" key="3">
    <source>
        <dbReference type="Proteomes" id="UP000178925"/>
    </source>
</evidence>
<dbReference type="GO" id="GO:0006364">
    <property type="term" value="P:rRNA processing"/>
    <property type="evidence" value="ECO:0007669"/>
    <property type="project" value="InterPro"/>
</dbReference>
<comment type="caution">
    <text evidence="2">The sequence shown here is derived from an EMBL/GenBank/DDBJ whole genome shotgun (WGS) entry which is preliminary data.</text>
</comment>
<dbReference type="NCBIfam" id="TIGR00082">
    <property type="entry name" value="rbfA"/>
    <property type="match status" value="1"/>
</dbReference>
<gene>
    <name evidence="2" type="ORF">A2242_01460</name>
</gene>
<dbReference type="PANTHER" id="PTHR33515:SF1">
    <property type="entry name" value="RIBOSOME-BINDING FACTOR A, CHLOROPLASTIC-RELATED"/>
    <property type="match status" value="1"/>
</dbReference>
<dbReference type="Gene3D" id="3.30.300.20">
    <property type="match status" value="1"/>
</dbReference>
<proteinExistence type="predicted"/>
<dbReference type="GO" id="GO:0005829">
    <property type="term" value="C:cytosol"/>
    <property type="evidence" value="ECO:0007669"/>
    <property type="project" value="TreeGrafter"/>
</dbReference>
<dbReference type="EMBL" id="MFGC01000010">
    <property type="protein sequence ID" value="OGF28417.1"/>
    <property type="molecule type" value="Genomic_DNA"/>
</dbReference>
<dbReference type="PANTHER" id="PTHR33515">
    <property type="entry name" value="RIBOSOME-BINDING FACTOR A, CHLOROPLASTIC-RELATED"/>
    <property type="match status" value="1"/>
</dbReference>
<reference evidence="2 3" key="1">
    <citation type="journal article" date="2016" name="Nat. Commun.">
        <title>Thousands of microbial genomes shed light on interconnected biogeochemical processes in an aquifer system.</title>
        <authorList>
            <person name="Anantharaman K."/>
            <person name="Brown C.T."/>
            <person name="Hug L.A."/>
            <person name="Sharon I."/>
            <person name="Castelle C.J."/>
            <person name="Probst A.J."/>
            <person name="Thomas B.C."/>
            <person name="Singh A."/>
            <person name="Wilkins M.J."/>
            <person name="Karaoz U."/>
            <person name="Brodie E.L."/>
            <person name="Williams K.H."/>
            <person name="Hubbard S.S."/>
            <person name="Banfield J.F."/>
        </authorList>
    </citation>
    <scope>NUCLEOTIDE SEQUENCE [LARGE SCALE GENOMIC DNA]</scope>
</reference>